<dbReference type="AlphaFoldDB" id="A0A0B1P756"/>
<gene>
    <name evidence="2" type="ORF">EV44_g3797</name>
</gene>
<feature type="region of interest" description="Disordered" evidence="1">
    <location>
        <begin position="360"/>
        <end position="407"/>
    </location>
</feature>
<feature type="region of interest" description="Disordered" evidence="1">
    <location>
        <begin position="250"/>
        <end position="284"/>
    </location>
</feature>
<sequence length="543" mass="62038">MSSKRKKNKKIEFCFINWVLGGSLFSYSSNKKNHLSVPSKAIAAEIELPTNVNEVNNQEAFHENENRLEDVVALKKSKELNVMDVFKESIHKEINGDKISIGDCNHDEGYNRDTITLEEMDEGSAIEHDEGNKINYQVKNETVKSDGSFGEMEEDRFSYRESYDQNCSLNILTQEKMLNEQLIQQGNKYDYYENSQEEEDEVDYCENMKYDKDKTSHTSSQNVDYHQKIFAKTVVSEECTKKENNIQCEGDSASYKGSNTESEKDISSERGFHPDTNTNKKIKNEIPSTVKTAIDKEGIVLGKEGFSDNLGCTSNYSTVGDNNNNNNNNNRDYRQWGGDIHITVYGVLNFNANDIYSEKQVEEEQRKDETFSPPVTNSNNNNNNINDDYNEDSMEVKNPVPDDIKHDDTEGIENLLKKNEYLSSLSSKQPYEGETALSQSTLRPDDNWSAKDCELLESLMDALNSNKWSTLQKEFTSKTNRSINPELIAKKFHDDYCLTSSTCNSRASHFNLKSTSLEPQNHRELHKNSNQKAGSKNKSKKKK</sequence>
<evidence type="ECO:0000256" key="1">
    <source>
        <dbReference type="SAM" id="MobiDB-lite"/>
    </source>
</evidence>
<accession>A0A0B1P756</accession>
<name>A0A0B1P756_UNCNE</name>
<proteinExistence type="predicted"/>
<organism evidence="2 3">
    <name type="scientific">Uncinula necator</name>
    <name type="common">Grape powdery mildew</name>
    <dbReference type="NCBI Taxonomy" id="52586"/>
    <lineage>
        <taxon>Eukaryota</taxon>
        <taxon>Fungi</taxon>
        <taxon>Dikarya</taxon>
        <taxon>Ascomycota</taxon>
        <taxon>Pezizomycotina</taxon>
        <taxon>Leotiomycetes</taxon>
        <taxon>Erysiphales</taxon>
        <taxon>Erysiphaceae</taxon>
        <taxon>Erysiphe</taxon>
    </lineage>
</organism>
<evidence type="ECO:0008006" key="4">
    <source>
        <dbReference type="Google" id="ProtNLM"/>
    </source>
</evidence>
<feature type="compositionally biased region" description="Basic and acidic residues" evidence="1">
    <location>
        <begin position="261"/>
        <end position="273"/>
    </location>
</feature>
<feature type="compositionally biased region" description="Basic and acidic residues" evidence="1">
    <location>
        <begin position="360"/>
        <end position="370"/>
    </location>
</feature>
<dbReference type="EMBL" id="JNVN01000830">
    <property type="protein sequence ID" value="KHJ34532.1"/>
    <property type="molecule type" value="Genomic_DNA"/>
</dbReference>
<feature type="region of interest" description="Disordered" evidence="1">
    <location>
        <begin position="514"/>
        <end position="543"/>
    </location>
</feature>
<reference evidence="2 3" key="1">
    <citation type="journal article" date="2014" name="BMC Genomics">
        <title>Adaptive genomic structural variation in the grape powdery mildew pathogen, Erysiphe necator.</title>
        <authorList>
            <person name="Jones L."/>
            <person name="Riaz S."/>
            <person name="Morales-Cruz A."/>
            <person name="Amrine K.C."/>
            <person name="McGuire B."/>
            <person name="Gubler W.D."/>
            <person name="Walker M.A."/>
            <person name="Cantu D."/>
        </authorList>
    </citation>
    <scope>NUCLEOTIDE SEQUENCE [LARGE SCALE GENOMIC DNA]</scope>
    <source>
        <strain evidence="3">c</strain>
    </source>
</reference>
<keyword evidence="3" id="KW-1185">Reference proteome</keyword>
<protein>
    <recommendedName>
        <fullName evidence="4">Myb-like domain-containing protein</fullName>
    </recommendedName>
</protein>
<comment type="caution">
    <text evidence="2">The sequence shown here is derived from an EMBL/GenBank/DDBJ whole genome shotgun (WGS) entry which is preliminary data.</text>
</comment>
<dbReference type="Proteomes" id="UP000030854">
    <property type="component" value="Unassembled WGS sequence"/>
</dbReference>
<evidence type="ECO:0000313" key="3">
    <source>
        <dbReference type="Proteomes" id="UP000030854"/>
    </source>
</evidence>
<dbReference type="HOGENOM" id="CLU_501728_0_0_1"/>
<feature type="compositionally biased region" description="Low complexity" evidence="1">
    <location>
        <begin position="377"/>
        <end position="387"/>
    </location>
</feature>
<evidence type="ECO:0000313" key="2">
    <source>
        <dbReference type="EMBL" id="KHJ34532.1"/>
    </source>
</evidence>